<keyword evidence="1" id="KW-1133">Transmembrane helix</keyword>
<protein>
    <submittedName>
        <fullName evidence="2">Uncharacterized protein</fullName>
    </submittedName>
</protein>
<dbReference type="AlphaFoldDB" id="A0A0F9QYS5"/>
<evidence type="ECO:0000313" key="2">
    <source>
        <dbReference type="EMBL" id="KKN10273.1"/>
    </source>
</evidence>
<name>A0A0F9QYS5_9ZZZZ</name>
<dbReference type="EMBL" id="LAZR01004259">
    <property type="protein sequence ID" value="KKN10273.1"/>
    <property type="molecule type" value="Genomic_DNA"/>
</dbReference>
<organism evidence="2">
    <name type="scientific">marine sediment metagenome</name>
    <dbReference type="NCBI Taxonomy" id="412755"/>
    <lineage>
        <taxon>unclassified sequences</taxon>
        <taxon>metagenomes</taxon>
        <taxon>ecological metagenomes</taxon>
    </lineage>
</organism>
<accession>A0A0F9QYS5</accession>
<comment type="caution">
    <text evidence="2">The sequence shown here is derived from an EMBL/GenBank/DDBJ whole genome shotgun (WGS) entry which is preliminary data.</text>
</comment>
<proteinExistence type="predicted"/>
<sequence>MMTLAHAALLWVCGAAAWLLYMANGWEIMRASMGPMADHPIGRATAFYMASITAMVWPVSFAYAAAIELATRLNPSLGDFAAYQPAPRIDDDVVDAIYVGAHEGEGPPEPIECDGCGVRMSWDFCSNLHGPVPEPPDVSDDPLDVSGYWGDCYRLCSECWQAVVEDCIADERRQDRAA</sequence>
<feature type="transmembrane region" description="Helical" evidence="1">
    <location>
        <begin position="46"/>
        <end position="66"/>
    </location>
</feature>
<keyword evidence="1" id="KW-0812">Transmembrane</keyword>
<reference evidence="2" key="1">
    <citation type="journal article" date="2015" name="Nature">
        <title>Complex archaea that bridge the gap between prokaryotes and eukaryotes.</title>
        <authorList>
            <person name="Spang A."/>
            <person name="Saw J.H."/>
            <person name="Jorgensen S.L."/>
            <person name="Zaremba-Niedzwiedzka K."/>
            <person name="Martijn J."/>
            <person name="Lind A.E."/>
            <person name="van Eijk R."/>
            <person name="Schleper C."/>
            <person name="Guy L."/>
            <person name="Ettema T.J."/>
        </authorList>
    </citation>
    <scope>NUCLEOTIDE SEQUENCE</scope>
</reference>
<gene>
    <name evidence="2" type="ORF">LCGC14_1038150</name>
</gene>
<evidence type="ECO:0000256" key="1">
    <source>
        <dbReference type="SAM" id="Phobius"/>
    </source>
</evidence>
<keyword evidence="1" id="KW-0472">Membrane</keyword>